<evidence type="ECO:0000259" key="30">
    <source>
        <dbReference type="Pfam" id="PF08466"/>
    </source>
</evidence>
<dbReference type="FunFam" id="2.60.40.1400:FF:000003">
    <property type="entry name" value="Potassium voltage-gated channel subfamily J member 16"/>
    <property type="match status" value="1"/>
</dbReference>
<keyword evidence="34" id="KW-1185">Reference proteome</keyword>
<reference evidence="32" key="1">
    <citation type="submission" date="2020-10" db="EMBL/GenBank/DDBJ databases">
        <title>Feather gene expression reveals the developmental basis of iridescence in African starlings.</title>
        <authorList>
            <person name="Rubenstein D.R."/>
        </authorList>
    </citation>
    <scope>NUCLEOTIDE SEQUENCE</scope>
    <source>
        <strain evidence="32">SS15</strain>
        <tissue evidence="32">Liver</tissue>
    </source>
</reference>
<sequence length="847" mass="96741">MRKMNDQSGCYRPVNIQGNKVSYRGACRESPEQEVKRLQKRFLHKDGSCNVYFKHIFGEWESYVVDIFTTLVDIKWRHMFVIFSLSYVLSWLFFGLVFWLIAIQHGDLFGDEGVTPCVANVHSFTGAFLFSLETQTTIGYGYRCVTEECSLAILMVILQSVLSCVIDTFIIGAALAKMATARKRAQTIRFSYHAVLGLRDGKFCLMWRIGDFRPNHMVEGSVRAQLLRYREDKEGRMAMEYRDLKLLNDQIILVTPVTVVHEIDSDSPLYGLDRKALAKDNFEILVTFVYTGDSTGTSHQSRSSYVPREILWGHRFNDVLHVKKKHYKVDCLQFEETTEVYAPHCSAMQLDRKEQEWNRAEKAREKQAEKSALEMKPNQKSFSAVALVTSCEDPEEPVTASSQPPEEVSYRKAAVTLSRLSIDVRTNRYSIVSSEEDGMKLSTMAVANGFGNGKGKVHTRQQCRSRFVKKDGHCNVQFINVGEKGQRYLADIFTTCVDIRWRWMLVIFCLTFILSWLFFGCVFWLIALLHGDLEDQENSKPCVSQVSSFTAAFLFSIETQTTIGYGFRCVTDECPIAVFMVVFQSIVGCIIDAFIIGAVMAKMAKPKKRNETLVFSHNAVVAMRDGKLCLMWRVGNLRKSHLVEAHVRAQLLKSRITSEGEYIPLDQIDINVGFDSGIDRIFLVSPITIVHEIDEDSPLYDLSKQDMDNADFEIVVILEGMVEATAMTTQCRSSYLANEILWGHRYEPVLFEEKNYYKVDYSRFHKTYEVPNTPICSARDLAEKKYILSNANSFCYENEVALSSKEEDEIDTGVPESMSTDTHPDMEHHNQAGVPLEPRPLRRESEI</sequence>
<feature type="transmembrane region" description="Helical" evidence="28">
    <location>
        <begin position="151"/>
        <end position="176"/>
    </location>
</feature>
<feature type="transmembrane region" description="Helical" evidence="28">
    <location>
        <begin position="80"/>
        <end position="102"/>
    </location>
</feature>
<dbReference type="Pfam" id="PF08466">
    <property type="entry name" value="IRK_N"/>
    <property type="match status" value="1"/>
</dbReference>
<evidence type="ECO:0000256" key="11">
    <source>
        <dbReference type="ARBA" id="ARBA00023065"/>
    </source>
</evidence>
<dbReference type="SUPFAM" id="SSF81296">
    <property type="entry name" value="E set domains"/>
    <property type="match status" value="2"/>
</dbReference>
<evidence type="ECO:0000256" key="12">
    <source>
        <dbReference type="ARBA" id="ARBA00023136"/>
    </source>
</evidence>
<reference evidence="33 34" key="2">
    <citation type="journal article" date="2021" name="J. Hered.">
        <title>Feather Gene Expression Elucidates the Developmental Basis of Plumage Iridescence in African Starlings.</title>
        <authorList>
            <person name="Rubenstein D.R."/>
            <person name="Corvelo A."/>
            <person name="MacManes M.D."/>
            <person name="Maia R."/>
            <person name="Narzisi G."/>
            <person name="Rousaki A."/>
            <person name="Vandenabeele P."/>
            <person name="Shawkey M.D."/>
            <person name="Solomon J."/>
        </authorList>
    </citation>
    <scope>NUCLEOTIDE SEQUENCE [LARGE SCALE GENOMIC DNA]</scope>
    <source>
        <strain evidence="33">SS15</strain>
    </source>
</reference>
<evidence type="ECO:0000256" key="25">
    <source>
        <dbReference type="ARBA" id="ARBA00081412"/>
    </source>
</evidence>
<comment type="function">
    <text evidence="16">Inward rectifier potassium channels are characterized by a greater tendency to allow potassium to flow into the cell rather than out of it. Their voltage dependence is regulated by the concentration of extracellular potassium; as external potassium is raised, the voltage range of the channel opening shifts to more positive voltages. The inward rectification is mainly due to the blockage of outward current by internal magnesium. KCNJ16 may be involved in the regulation of fluid and pH balance. In the kidney, together with KCNJ10, mediates basolateral K(+) recycling in distal tubules; this process is critical for Na(+) reabsorption at the tubules.</text>
</comment>
<dbReference type="GO" id="GO:0034765">
    <property type="term" value="P:regulation of monoatomic ion transmembrane transport"/>
    <property type="evidence" value="ECO:0007669"/>
    <property type="project" value="TreeGrafter"/>
</dbReference>
<dbReference type="FunFam" id="2.60.40.1400:FF:000001">
    <property type="entry name" value="G protein-activated inward rectifier potassium channel 2"/>
    <property type="match status" value="1"/>
</dbReference>
<evidence type="ECO:0000259" key="29">
    <source>
        <dbReference type="Pfam" id="PF01007"/>
    </source>
</evidence>
<dbReference type="Pfam" id="PF01007">
    <property type="entry name" value="IRK"/>
    <property type="match status" value="2"/>
</dbReference>
<evidence type="ECO:0000256" key="24">
    <source>
        <dbReference type="ARBA" id="ARBA00080884"/>
    </source>
</evidence>
<dbReference type="InterPro" id="IPR016449">
    <property type="entry name" value="K_chnl_inward-rec_Kir"/>
</dbReference>
<dbReference type="GO" id="GO:0030315">
    <property type="term" value="C:T-tubule"/>
    <property type="evidence" value="ECO:0007669"/>
    <property type="project" value="UniProtKB-SubCell"/>
</dbReference>
<dbReference type="InterPro" id="IPR013673">
    <property type="entry name" value="K_chnl_inward-rec_Kir_N"/>
</dbReference>
<dbReference type="FunFam" id="1.10.287.70:FF:000063">
    <property type="entry name" value="ATP-sensitive inward rectifier potassium channel 14"/>
    <property type="match status" value="1"/>
</dbReference>
<keyword evidence="12 28" id="KW-0472">Membrane</keyword>
<dbReference type="OrthoDB" id="273257at2759"/>
<dbReference type="InterPro" id="IPR008061">
    <property type="entry name" value="K_chnl_inward-rec_Kir5"/>
</dbReference>
<dbReference type="Proteomes" id="UP000618051">
    <property type="component" value="Unassembled WGS sequence"/>
</dbReference>
<reference evidence="33" key="3">
    <citation type="submission" date="2022-01" db="EMBL/GenBank/DDBJ databases">
        <authorList>
            <person name="Rubenstein D.R."/>
        </authorList>
    </citation>
    <scope>NUCLEOTIDE SEQUENCE</scope>
    <source>
        <strain evidence="33">SS15</strain>
        <tissue evidence="33">Liver</tissue>
    </source>
</reference>
<keyword evidence="8 26" id="KW-0851">Voltage-gated channel</keyword>
<evidence type="ECO:0000313" key="32">
    <source>
        <dbReference type="EMBL" id="KAG0122181.1"/>
    </source>
</evidence>
<keyword evidence="5 26" id="KW-0633">Potassium transport</keyword>
<protein>
    <recommendedName>
        <fullName evidence="20">ATP-sensitive inward rectifier potassium channel 14</fullName>
    </recommendedName>
    <alternativeName>
        <fullName evidence="25">Inward rectifier K(+) channel Kir2.4</fullName>
    </alternativeName>
    <alternativeName>
        <fullName evidence="24">Inward rectifier K(+) channel Kir5.1</fullName>
    </alternativeName>
    <alternativeName>
        <fullName evidence="21">Inward rectifier potassium channel 16</fullName>
    </alternativeName>
    <alternativeName>
        <fullName evidence="23">Potassium channel, inwardly rectifying subfamily J member 14</fullName>
    </alternativeName>
    <alternativeName>
        <fullName evidence="22">Potassium channel, inwardly rectifying subfamily J member 16</fullName>
    </alternativeName>
</protein>
<dbReference type="EMBL" id="JADDUC010000038">
    <property type="protein sequence ID" value="KAG0122181.1"/>
    <property type="molecule type" value="Genomic_DNA"/>
</dbReference>
<feature type="domain" description="Potassium channel inwardly rectifying transmembrane" evidence="29">
    <location>
        <begin position="44"/>
        <end position="180"/>
    </location>
</feature>
<comment type="subunit">
    <text evidence="19">It forms heteromeric channels with Kir4.1/KCNJ10; this interaction is required for KCNJ16 localization to the basolateral membrane in kidney cells. As a heteromer with KCNJ10, may interact with MAGI1; this interaction may facilitate KCNJ10/KCNJ16 potassium channel expression at the basolateral membrane in kidney cells. May form heteromers with Kir2.1/KCNJ2. Can form heteromeric channels with Kir4.2/KCNJ15.</text>
</comment>
<name>A0A835NVI2_9PASS</name>
<comment type="caution">
    <text evidence="32">The sequence shown here is derived from an EMBL/GenBank/DDBJ whole genome shotgun (WGS) entry which is preliminary data.</text>
</comment>
<dbReference type="GO" id="GO:0016323">
    <property type="term" value="C:basolateral plasma membrane"/>
    <property type="evidence" value="ECO:0007669"/>
    <property type="project" value="UniProtKB-SubCell"/>
</dbReference>
<dbReference type="InterPro" id="IPR040445">
    <property type="entry name" value="Kir_TM"/>
</dbReference>
<dbReference type="GO" id="GO:1990573">
    <property type="term" value="P:potassium ion import across plasma membrane"/>
    <property type="evidence" value="ECO:0007669"/>
    <property type="project" value="TreeGrafter"/>
</dbReference>
<dbReference type="FunFam" id="1.10.287.70:FF:000039">
    <property type="entry name" value="ATP-sensitive inward rectifier potassium channel 12"/>
    <property type="match status" value="1"/>
</dbReference>
<organism evidence="32">
    <name type="scientific">Lamprotornis superbus</name>
    <dbReference type="NCBI Taxonomy" id="245042"/>
    <lineage>
        <taxon>Eukaryota</taxon>
        <taxon>Metazoa</taxon>
        <taxon>Chordata</taxon>
        <taxon>Craniata</taxon>
        <taxon>Vertebrata</taxon>
        <taxon>Euteleostomi</taxon>
        <taxon>Archelosauria</taxon>
        <taxon>Archosauria</taxon>
        <taxon>Dinosauria</taxon>
        <taxon>Saurischia</taxon>
        <taxon>Theropoda</taxon>
        <taxon>Coelurosauria</taxon>
        <taxon>Aves</taxon>
        <taxon>Neognathae</taxon>
        <taxon>Neoaves</taxon>
        <taxon>Telluraves</taxon>
        <taxon>Australaves</taxon>
        <taxon>Passeriformes</taxon>
        <taxon>Sturnidae</taxon>
        <taxon>Lamprotornis</taxon>
    </lineage>
</organism>
<evidence type="ECO:0000256" key="27">
    <source>
        <dbReference type="SAM" id="MobiDB-lite"/>
    </source>
</evidence>
<gene>
    <name evidence="33" type="ORF">IHE44_0006942</name>
    <name evidence="32" type="ORF">IHE44_009431</name>
</gene>
<evidence type="ECO:0000256" key="15">
    <source>
        <dbReference type="ARBA" id="ARBA00034430"/>
    </source>
</evidence>
<comment type="subcellular location">
    <subcellularLocation>
        <location evidence="2">Basolateral cell membrane</location>
    </subcellularLocation>
    <subcellularLocation>
        <location evidence="14">Cell membrane</location>
        <location evidence="14">Sarcolemma</location>
        <location evidence="14">T-tubule</location>
    </subcellularLocation>
    <subcellularLocation>
        <location evidence="1 26">Membrane</location>
        <topology evidence="1 26">Multi-pass membrane protein</topology>
    </subcellularLocation>
</comment>
<evidence type="ECO:0000256" key="6">
    <source>
        <dbReference type="ARBA" id="ARBA00022553"/>
    </source>
</evidence>
<evidence type="ECO:0000256" key="8">
    <source>
        <dbReference type="ARBA" id="ARBA00022882"/>
    </source>
</evidence>
<evidence type="ECO:0000256" key="3">
    <source>
        <dbReference type="ARBA" id="ARBA00022448"/>
    </source>
</evidence>
<keyword evidence="3 26" id="KW-0813">Transport</keyword>
<evidence type="ECO:0000256" key="20">
    <source>
        <dbReference type="ARBA" id="ARBA00067113"/>
    </source>
</evidence>
<keyword evidence="9 26" id="KW-0630">Potassium</keyword>
<feature type="domain" description="Potassium channel inwardly rectifying transmembrane" evidence="29">
    <location>
        <begin position="468"/>
        <end position="606"/>
    </location>
</feature>
<evidence type="ECO:0000256" key="21">
    <source>
        <dbReference type="ARBA" id="ARBA00067902"/>
    </source>
</evidence>
<comment type="catalytic activity">
    <reaction evidence="15">
        <text>K(+)(in) = K(+)(out)</text>
        <dbReference type="Rhea" id="RHEA:29463"/>
        <dbReference type="ChEBI" id="CHEBI:29103"/>
    </reaction>
</comment>
<dbReference type="GO" id="GO:0005242">
    <property type="term" value="F:inward rectifier potassium channel activity"/>
    <property type="evidence" value="ECO:0007669"/>
    <property type="project" value="InterPro"/>
</dbReference>
<feature type="transmembrane region" description="Helical" evidence="28">
    <location>
        <begin position="576"/>
        <end position="601"/>
    </location>
</feature>
<dbReference type="PRINTS" id="PR01678">
    <property type="entry name" value="KIR5CHANNEL"/>
</dbReference>
<feature type="transmembrane region" description="Helical" evidence="28">
    <location>
        <begin position="503"/>
        <end position="527"/>
    </location>
</feature>
<evidence type="ECO:0000313" key="34">
    <source>
        <dbReference type="Proteomes" id="UP000618051"/>
    </source>
</evidence>
<dbReference type="InterPro" id="IPR013518">
    <property type="entry name" value="K_chnl_inward-rec_Kir_cyto"/>
</dbReference>
<evidence type="ECO:0000256" key="26">
    <source>
        <dbReference type="RuleBase" id="RU003822"/>
    </source>
</evidence>
<dbReference type="PRINTS" id="PR01320">
    <property type="entry name" value="KIRCHANNEL"/>
</dbReference>
<evidence type="ECO:0000256" key="19">
    <source>
        <dbReference type="ARBA" id="ARBA00063171"/>
    </source>
</evidence>
<comment type="similarity">
    <text evidence="17">Belongs to the inward rectifier-type potassium channel (TC 1.A.2.1) family. KCNJ16 subfamily.</text>
</comment>
<evidence type="ECO:0000256" key="9">
    <source>
        <dbReference type="ARBA" id="ARBA00022958"/>
    </source>
</evidence>
<evidence type="ECO:0000256" key="5">
    <source>
        <dbReference type="ARBA" id="ARBA00022538"/>
    </source>
</evidence>
<evidence type="ECO:0000256" key="16">
    <source>
        <dbReference type="ARBA" id="ARBA00055471"/>
    </source>
</evidence>
<evidence type="ECO:0000256" key="10">
    <source>
        <dbReference type="ARBA" id="ARBA00022989"/>
    </source>
</evidence>
<evidence type="ECO:0000259" key="31">
    <source>
        <dbReference type="Pfam" id="PF17655"/>
    </source>
</evidence>
<evidence type="ECO:0000256" key="18">
    <source>
        <dbReference type="ARBA" id="ARBA00061031"/>
    </source>
</evidence>
<comment type="similarity">
    <text evidence="18">Belongs to the inward rectifier-type potassium channel (TC 1.A.2.1) family. KCNJ14 subfamily.</text>
</comment>
<keyword evidence="7 26" id="KW-0812">Transmembrane</keyword>
<dbReference type="Pfam" id="PF17655">
    <property type="entry name" value="IRK_C"/>
    <property type="match status" value="2"/>
</dbReference>
<dbReference type="Gene3D" id="1.10.287.70">
    <property type="match status" value="2"/>
</dbReference>
<evidence type="ECO:0000256" key="22">
    <source>
        <dbReference type="ARBA" id="ARBA00080035"/>
    </source>
</evidence>
<keyword evidence="11 26" id="KW-0406">Ion transport</keyword>
<dbReference type="SUPFAM" id="SSF81324">
    <property type="entry name" value="Voltage-gated potassium channels"/>
    <property type="match status" value="2"/>
</dbReference>
<evidence type="ECO:0000256" key="13">
    <source>
        <dbReference type="ARBA" id="ARBA00023303"/>
    </source>
</evidence>
<feature type="domain" description="Inward rectifier potassium channel C-terminal" evidence="31">
    <location>
        <begin position="188"/>
        <end position="355"/>
    </location>
</feature>
<accession>A0A835NVI2</accession>
<evidence type="ECO:0000256" key="4">
    <source>
        <dbReference type="ARBA" id="ARBA00022475"/>
    </source>
</evidence>
<dbReference type="InterPro" id="IPR041647">
    <property type="entry name" value="IRK_C"/>
</dbReference>
<evidence type="ECO:0000256" key="7">
    <source>
        <dbReference type="ARBA" id="ARBA00022692"/>
    </source>
</evidence>
<dbReference type="InterPro" id="IPR014756">
    <property type="entry name" value="Ig_E-set"/>
</dbReference>
<dbReference type="AlphaFoldDB" id="A0A835NVI2"/>
<dbReference type="GO" id="GO:0034702">
    <property type="term" value="C:monoatomic ion channel complex"/>
    <property type="evidence" value="ECO:0007669"/>
    <property type="project" value="UniProtKB-KW"/>
</dbReference>
<dbReference type="PANTHER" id="PTHR11767">
    <property type="entry name" value="INWARD RECTIFIER POTASSIUM CHANNEL"/>
    <property type="match status" value="1"/>
</dbReference>
<proteinExistence type="inferred from homology"/>
<evidence type="ECO:0000256" key="17">
    <source>
        <dbReference type="ARBA" id="ARBA00060864"/>
    </source>
</evidence>
<evidence type="ECO:0000256" key="2">
    <source>
        <dbReference type="ARBA" id="ARBA00004187"/>
    </source>
</evidence>
<dbReference type="Gene3D" id="2.60.40.1400">
    <property type="entry name" value="G protein-activated inward rectifier potassium channel 1"/>
    <property type="match status" value="2"/>
</dbReference>
<evidence type="ECO:0000256" key="14">
    <source>
        <dbReference type="ARBA" id="ARBA00024012"/>
    </source>
</evidence>
<feature type="domain" description="Inward rectifier potassium channel C-terminal" evidence="31">
    <location>
        <begin position="613"/>
        <end position="785"/>
    </location>
</feature>
<evidence type="ECO:0000256" key="23">
    <source>
        <dbReference type="ARBA" id="ARBA00080036"/>
    </source>
</evidence>
<evidence type="ECO:0000313" key="33">
    <source>
        <dbReference type="EMBL" id="KAI1232477.1"/>
    </source>
</evidence>
<feature type="region of interest" description="Disordered" evidence="27">
    <location>
        <begin position="805"/>
        <end position="847"/>
    </location>
</feature>
<keyword evidence="13 26" id="KW-0407">Ion channel</keyword>
<keyword evidence="4" id="KW-1003">Cell membrane</keyword>
<keyword evidence="10 28" id="KW-1133">Transmembrane helix</keyword>
<dbReference type="EMBL" id="JADDUC020000022">
    <property type="protein sequence ID" value="KAI1232477.1"/>
    <property type="molecule type" value="Genomic_DNA"/>
</dbReference>
<evidence type="ECO:0000256" key="28">
    <source>
        <dbReference type="SAM" id="Phobius"/>
    </source>
</evidence>
<keyword evidence="6" id="KW-0597">Phosphoprotein</keyword>
<evidence type="ECO:0000256" key="1">
    <source>
        <dbReference type="ARBA" id="ARBA00004141"/>
    </source>
</evidence>
<dbReference type="PANTHER" id="PTHR11767:SF43">
    <property type="entry name" value="INWARD RECTIFIER POTASSIUM CHANNEL 2"/>
    <property type="match status" value="1"/>
</dbReference>
<feature type="domain" description="Potassium channel inwardly rectifying Kir N-terminal" evidence="30">
    <location>
        <begin position="424"/>
        <end position="467"/>
    </location>
</feature>